<dbReference type="CDD" id="cd01948">
    <property type="entry name" value="EAL"/>
    <property type="match status" value="1"/>
</dbReference>
<evidence type="ECO:0000259" key="2">
    <source>
        <dbReference type="PROSITE" id="PS50925"/>
    </source>
</evidence>
<accession>A0A090V209</accession>
<dbReference type="EMBL" id="BBMZ01000009">
    <property type="protein sequence ID" value="GAL58138.1"/>
    <property type="molecule type" value="Genomic_DNA"/>
</dbReference>
<dbReference type="Gene3D" id="3.20.20.450">
    <property type="entry name" value="EAL domain"/>
    <property type="match status" value="1"/>
</dbReference>
<feature type="domain" description="BLUF" evidence="2">
    <location>
        <begin position="19"/>
        <end position="110"/>
    </location>
</feature>
<dbReference type="InterPro" id="IPR001633">
    <property type="entry name" value="EAL_dom"/>
</dbReference>
<evidence type="ECO:0000259" key="1">
    <source>
        <dbReference type="PROSITE" id="PS50883"/>
    </source>
</evidence>
<dbReference type="eggNOG" id="COG2200">
    <property type="taxonomic scope" value="Bacteria"/>
</dbReference>
<dbReference type="SMART" id="SM01034">
    <property type="entry name" value="BLUF"/>
    <property type="match status" value="1"/>
</dbReference>
<comment type="caution">
    <text evidence="3">The sequence shown here is derived from an EMBL/GenBank/DDBJ whole genome shotgun (WGS) entry which is preliminary data.</text>
</comment>
<dbReference type="GO" id="GO:0071111">
    <property type="term" value="F:cyclic-guanylate-specific phosphodiesterase activity"/>
    <property type="evidence" value="ECO:0007669"/>
    <property type="project" value="InterPro"/>
</dbReference>
<dbReference type="PROSITE" id="PS50925">
    <property type="entry name" value="BLUF"/>
    <property type="match status" value="1"/>
</dbReference>
<dbReference type="SUPFAM" id="SSF141868">
    <property type="entry name" value="EAL domain-like"/>
    <property type="match status" value="1"/>
</dbReference>
<dbReference type="SUPFAM" id="SSF54975">
    <property type="entry name" value="Acylphosphatase/BLUF domain-like"/>
    <property type="match status" value="1"/>
</dbReference>
<dbReference type="PANTHER" id="PTHR33121:SF15">
    <property type="entry name" value="BLUE LIGHT- AND TEMPERATURE-REGULATED ANTIREPRESSOR BLUF"/>
    <property type="match status" value="1"/>
</dbReference>
<proteinExistence type="predicted"/>
<organism evidence="3 4">
    <name type="scientific">Pseudescherichia vulneris NBRC 102420</name>
    <dbReference type="NCBI Taxonomy" id="1115515"/>
    <lineage>
        <taxon>Bacteria</taxon>
        <taxon>Pseudomonadati</taxon>
        <taxon>Pseudomonadota</taxon>
        <taxon>Gammaproteobacteria</taxon>
        <taxon>Enterobacterales</taxon>
        <taxon>Enterobacteriaceae</taxon>
        <taxon>Pseudescherichia</taxon>
    </lineage>
</organism>
<dbReference type="GO" id="GO:0071949">
    <property type="term" value="F:FAD binding"/>
    <property type="evidence" value="ECO:0007669"/>
    <property type="project" value="InterPro"/>
</dbReference>
<dbReference type="InterPro" id="IPR007024">
    <property type="entry name" value="BLUF_domain"/>
</dbReference>
<dbReference type="InterPro" id="IPR050706">
    <property type="entry name" value="Cyclic-di-GMP_PDE-like"/>
</dbReference>
<dbReference type="GO" id="GO:0009882">
    <property type="term" value="F:blue light photoreceptor activity"/>
    <property type="evidence" value="ECO:0007669"/>
    <property type="project" value="InterPro"/>
</dbReference>
<gene>
    <name evidence="3" type="primary">ycgF</name>
    <name evidence="3" type="ORF">EV102420_09_01700</name>
</gene>
<dbReference type="AlphaFoldDB" id="A0A090V209"/>
<name>A0A090V209_PSEVU</name>
<dbReference type="InterPro" id="IPR035919">
    <property type="entry name" value="EAL_sf"/>
</dbReference>
<dbReference type="PANTHER" id="PTHR33121">
    <property type="entry name" value="CYCLIC DI-GMP PHOSPHODIESTERASE PDEF"/>
    <property type="match status" value="1"/>
</dbReference>
<dbReference type="STRING" id="1115515.EV102420_09_01700"/>
<dbReference type="Pfam" id="PF04940">
    <property type="entry name" value="BLUF"/>
    <property type="match status" value="1"/>
</dbReference>
<keyword evidence="4" id="KW-1185">Reference proteome</keyword>
<dbReference type="Pfam" id="PF00563">
    <property type="entry name" value="EAL"/>
    <property type="match status" value="1"/>
</dbReference>
<dbReference type="Gene3D" id="3.30.70.100">
    <property type="match status" value="1"/>
</dbReference>
<feature type="domain" description="EAL" evidence="1">
    <location>
        <begin position="173"/>
        <end position="420"/>
    </location>
</feature>
<dbReference type="PROSITE" id="PS50883">
    <property type="entry name" value="EAL"/>
    <property type="match status" value="1"/>
</dbReference>
<reference evidence="3 4" key="1">
    <citation type="submission" date="2014-09" db="EMBL/GenBank/DDBJ databases">
        <title>Whole genome shotgun sequence of Escherichia vulneris NBRC 102420.</title>
        <authorList>
            <person name="Yoshida Y."/>
            <person name="Hosoyama A."/>
            <person name="Tsuchikane K."/>
            <person name="Ohji S."/>
            <person name="Ichikawa N."/>
            <person name="Kimura A."/>
            <person name="Yamazoe A."/>
            <person name="Ezaki T."/>
            <person name="Fujita N."/>
        </authorList>
    </citation>
    <scope>NUCLEOTIDE SEQUENCE [LARGE SCALE GENOMIC DNA]</scope>
    <source>
        <strain evidence="3 4">NBRC 102420</strain>
    </source>
</reference>
<evidence type="ECO:0000313" key="3">
    <source>
        <dbReference type="EMBL" id="GAL58138.1"/>
    </source>
</evidence>
<dbReference type="SMART" id="SM00052">
    <property type="entry name" value="EAL"/>
    <property type="match status" value="1"/>
</dbReference>
<evidence type="ECO:0000313" key="4">
    <source>
        <dbReference type="Proteomes" id="UP000029462"/>
    </source>
</evidence>
<dbReference type="Proteomes" id="UP000029462">
    <property type="component" value="Unassembled WGS sequence"/>
</dbReference>
<dbReference type="InterPro" id="IPR036046">
    <property type="entry name" value="Acylphosphatase-like_dom_sf"/>
</dbReference>
<sequence length="423" mass="47629">MLTFVKVVFHTPIPGMNMLTTIIYRSHLCDDVPVKMLEEMVAAANQKNGHSEVTGILLFNGTHFFQLLEGPEESVFKIYRAICQDTRHYNLVELLCDYAPSRRFGKSGMELFDLREYDRDDVLQRVLDKGTSKYQLTYDDRALQFFRTFVEEREKENYFEIPPADAWDFIPDDAASRAETREVDETAECSFAFQPMIDPFAREVVAIEALLRTPGGDLPEAWFAGLTGDEAYEADLRSKKVAFAMAAELNIGERTLSVNLLPMTLVKVPGAVDFLLQEIEANGLVPEQVIVEFTESEVISRLDEFTDAVRLLKAAGIRVAIDHFGAGFAGLLLLAQFQPDRIKINRDLIKDVHKSGPRQAIIQAIIKCCSSLEIMVSAVGVERPEEWMWLESAGISQFQGYLFARPEFAGIPAVAWPEKRAGL</sequence>
<protein>
    <submittedName>
        <fullName evidence="3">Blue light and temperature-regulated antirepressor YcgF</fullName>
    </submittedName>
</protein>